<feature type="transmembrane region" description="Helical" evidence="3">
    <location>
        <begin position="131"/>
        <end position="155"/>
    </location>
</feature>
<evidence type="ECO:0000256" key="3">
    <source>
        <dbReference type="SAM" id="Phobius"/>
    </source>
</evidence>
<dbReference type="PANTHER" id="PTHR43317:SF1">
    <property type="entry name" value="THERMOSPERMINE SYNTHASE ACAULIS5"/>
    <property type="match status" value="1"/>
</dbReference>
<gene>
    <name evidence="4" type="ORF">N801_07380</name>
</gene>
<organism evidence="4 5">
    <name type="scientific">Knoellia aerolata DSM 18566</name>
    <dbReference type="NCBI Taxonomy" id="1385519"/>
    <lineage>
        <taxon>Bacteria</taxon>
        <taxon>Bacillati</taxon>
        <taxon>Actinomycetota</taxon>
        <taxon>Actinomycetes</taxon>
        <taxon>Micrococcales</taxon>
        <taxon>Intrasporangiaceae</taxon>
        <taxon>Knoellia</taxon>
    </lineage>
</organism>
<dbReference type="Gene3D" id="3.40.50.150">
    <property type="entry name" value="Vaccinia Virus protein VP39"/>
    <property type="match status" value="1"/>
</dbReference>
<dbReference type="eggNOG" id="COG4262">
    <property type="taxonomic scope" value="Bacteria"/>
</dbReference>
<dbReference type="PANTHER" id="PTHR43317">
    <property type="entry name" value="THERMOSPERMINE SYNTHASE ACAULIS5"/>
    <property type="match status" value="1"/>
</dbReference>
<evidence type="ECO:0000313" key="4">
    <source>
        <dbReference type="EMBL" id="KGN41483.1"/>
    </source>
</evidence>
<feature type="transmembrane region" description="Helical" evidence="3">
    <location>
        <begin position="195"/>
        <end position="217"/>
    </location>
</feature>
<accession>A0A0A0JWB9</accession>
<feature type="transmembrane region" description="Helical" evidence="3">
    <location>
        <begin position="37"/>
        <end position="59"/>
    </location>
</feature>
<dbReference type="Gene3D" id="1.20.1250.20">
    <property type="entry name" value="MFS general substrate transporter like domains"/>
    <property type="match status" value="1"/>
</dbReference>
<proteinExistence type="predicted"/>
<dbReference type="InterPro" id="IPR036259">
    <property type="entry name" value="MFS_trans_sf"/>
</dbReference>
<evidence type="ECO:0000256" key="1">
    <source>
        <dbReference type="ARBA" id="ARBA00023115"/>
    </source>
</evidence>
<feature type="region of interest" description="Disordered" evidence="2">
    <location>
        <begin position="1"/>
        <end position="27"/>
    </location>
</feature>
<evidence type="ECO:0000313" key="5">
    <source>
        <dbReference type="Proteomes" id="UP000030013"/>
    </source>
</evidence>
<dbReference type="GO" id="GO:0006596">
    <property type="term" value="P:polyamine biosynthetic process"/>
    <property type="evidence" value="ECO:0007669"/>
    <property type="project" value="UniProtKB-KW"/>
</dbReference>
<comment type="caution">
    <text evidence="4">The sequence shown here is derived from an EMBL/GenBank/DDBJ whole genome shotgun (WGS) entry which is preliminary data.</text>
</comment>
<dbReference type="SUPFAM" id="SSF53335">
    <property type="entry name" value="S-adenosyl-L-methionine-dependent methyltransferases"/>
    <property type="match status" value="1"/>
</dbReference>
<feature type="transmembrane region" description="Helical" evidence="3">
    <location>
        <begin position="100"/>
        <end position="119"/>
    </location>
</feature>
<feature type="transmembrane region" description="Helical" evidence="3">
    <location>
        <begin position="167"/>
        <end position="189"/>
    </location>
</feature>
<dbReference type="EMBL" id="AVPL01000017">
    <property type="protein sequence ID" value="KGN41483.1"/>
    <property type="molecule type" value="Genomic_DNA"/>
</dbReference>
<keyword evidence="3" id="KW-1133">Transmembrane helix</keyword>
<dbReference type="SUPFAM" id="SSF103473">
    <property type="entry name" value="MFS general substrate transporter"/>
    <property type="match status" value="1"/>
</dbReference>
<dbReference type="NCBIfam" id="NF037959">
    <property type="entry name" value="MFS_SpdSyn"/>
    <property type="match status" value="1"/>
</dbReference>
<keyword evidence="5" id="KW-1185">Reference proteome</keyword>
<feature type="transmembrane region" description="Helical" evidence="3">
    <location>
        <begin position="71"/>
        <end position="88"/>
    </location>
</feature>
<protein>
    <submittedName>
        <fullName evidence="4">Spermidine synthase</fullName>
    </submittedName>
</protein>
<keyword evidence="3" id="KW-0812">Transmembrane</keyword>
<dbReference type="STRING" id="1385519.N801_07380"/>
<evidence type="ECO:0000256" key="2">
    <source>
        <dbReference type="SAM" id="MobiDB-lite"/>
    </source>
</evidence>
<keyword evidence="1" id="KW-0620">Polyamine biosynthesis</keyword>
<dbReference type="InterPro" id="IPR029063">
    <property type="entry name" value="SAM-dependent_MTases_sf"/>
</dbReference>
<keyword evidence="3" id="KW-0472">Membrane</keyword>
<name>A0A0A0JWB9_9MICO</name>
<dbReference type="Proteomes" id="UP000030013">
    <property type="component" value="Unassembled WGS sequence"/>
</dbReference>
<reference evidence="4 5" key="1">
    <citation type="submission" date="2013-08" db="EMBL/GenBank/DDBJ databases">
        <title>The genome sequence of Knoellia aerolata.</title>
        <authorList>
            <person name="Zhu W."/>
            <person name="Wang G."/>
        </authorList>
    </citation>
    <scope>NUCLEOTIDE SEQUENCE [LARGE SCALE GENOMIC DNA]</scope>
    <source>
        <strain evidence="4 5">DSM 18566</strain>
    </source>
</reference>
<dbReference type="AlphaFoldDB" id="A0A0A0JWB9"/>
<sequence>MDLDAQDDTRSGPEPDAGGASSADSLHGGEPLSARTAAALVFGSSAAVLVVELVALRLLAPYLGLTLETSTLVIGVALAAIAAGAWVGGRVADGTDSRRLLGPLLATSGACVALMPVVVRGGGEVAGAGVFLFAAAAIFVPGALLSAISPIVATLRLTDLARTGSVVGGLSGVGTLGAIAGTVLTGFVFVTAFPVSAILVGLGVVLVLAGVVVGARLGRGGRSGLVRTAPPALLVVPGLLGAVWGPGSCDVETVYHCARVVQDDDRPTGRVLVLDGLRHSYVDLADPTHLEFDYIAALASVADTAFPATEPLTAYHLGGGGLTLPRYLAEVRPGTRSVVSEIDAGVLDVDVDRLGLETGPDLDVRIEDGRLGVERIAAASQDLVVGDAFGGVSVPWHLTTREAMTEVRRVLGPGGLYAANLIDFGPMDFVRAEIATLRTVFDHVVLLAGTDVLEGEAGAGGNVVVVASQAPVDGAALGDRLGGRVPDWRLLAGAELDTWVGDAMVLTDDHAPVDQLLTPYPTPGRPG</sequence>